<dbReference type="SMART" id="SM00415">
    <property type="entry name" value="HSF"/>
    <property type="match status" value="1"/>
</dbReference>
<name>A0AAD3D927_9STRA</name>
<evidence type="ECO:0000256" key="4">
    <source>
        <dbReference type="RuleBase" id="RU004020"/>
    </source>
</evidence>
<dbReference type="Proteomes" id="UP001054902">
    <property type="component" value="Unassembled WGS sequence"/>
</dbReference>
<dbReference type="AlphaFoldDB" id="A0AAD3D927"/>
<feature type="domain" description="HSF-type DNA-binding" evidence="6">
    <location>
        <begin position="140"/>
        <end position="239"/>
    </location>
</feature>
<evidence type="ECO:0000256" key="1">
    <source>
        <dbReference type="ARBA" id="ARBA00004123"/>
    </source>
</evidence>
<dbReference type="InterPro" id="IPR036390">
    <property type="entry name" value="WH_DNA-bd_sf"/>
</dbReference>
<dbReference type="GO" id="GO:0005634">
    <property type="term" value="C:nucleus"/>
    <property type="evidence" value="ECO:0007669"/>
    <property type="project" value="UniProtKB-SubCell"/>
</dbReference>
<evidence type="ECO:0000259" key="6">
    <source>
        <dbReference type="SMART" id="SM00415"/>
    </source>
</evidence>
<dbReference type="GO" id="GO:0003700">
    <property type="term" value="F:DNA-binding transcription factor activity"/>
    <property type="evidence" value="ECO:0007669"/>
    <property type="project" value="InterPro"/>
</dbReference>
<dbReference type="SUPFAM" id="SSF46785">
    <property type="entry name" value="Winged helix' DNA-binding domain"/>
    <property type="match status" value="1"/>
</dbReference>
<accession>A0AAD3D927</accession>
<dbReference type="InterPro" id="IPR036388">
    <property type="entry name" value="WH-like_DNA-bd_sf"/>
</dbReference>
<dbReference type="EMBL" id="BLLK01000069">
    <property type="protein sequence ID" value="GFH60053.1"/>
    <property type="molecule type" value="Genomic_DNA"/>
</dbReference>
<comment type="subcellular location">
    <subcellularLocation>
        <location evidence="1">Nucleus</location>
    </subcellularLocation>
</comment>
<reference evidence="7 8" key="1">
    <citation type="journal article" date="2021" name="Sci. Rep.">
        <title>The genome of the diatom Chaetoceros tenuissimus carries an ancient integrated fragment of an extant virus.</title>
        <authorList>
            <person name="Hongo Y."/>
            <person name="Kimura K."/>
            <person name="Takaki Y."/>
            <person name="Yoshida Y."/>
            <person name="Baba S."/>
            <person name="Kobayashi G."/>
            <person name="Nagasaki K."/>
            <person name="Hano T."/>
            <person name="Tomaru Y."/>
        </authorList>
    </citation>
    <scope>NUCLEOTIDE SEQUENCE [LARGE SCALE GENOMIC DNA]</scope>
    <source>
        <strain evidence="7 8">NIES-3715</strain>
    </source>
</reference>
<comment type="similarity">
    <text evidence="4">Belongs to the HSF family.</text>
</comment>
<feature type="region of interest" description="Disordered" evidence="5">
    <location>
        <begin position="25"/>
        <end position="56"/>
    </location>
</feature>
<sequence>MTFGNAKVEEDWTVKVESNTAAASTTNMSGNIRKKKPLLTDPSSNSFTDSSSNSLSEVHDTSIFPYEHRNIYQMSRPSQGAAMMPNQQFSPSHMIMHYSTGPPYEKFMANTAATNMPDTKIFASSPFMERQSPLLHPKKATMKFPMKLMLLLCNDEFSDIINFNEKGDRFTIHDSKRFCDDVLSKYFKASKFPSFLRKLYRWGFVKRPNSKGIGKYIHTYFHPKFQRGEFKLCETITCKDGGMIGTAKMISEYKRSFGSAVPTSNVRMMQENNTMYPQNTFSCQNVRRNYNMEMPAHQMNVNPQFYNQSIMMNVPSYNLGTGSLESSLMTNVINNGNNANYYGGEGGTFD</sequence>
<keyword evidence="8" id="KW-1185">Reference proteome</keyword>
<dbReference type="PANTHER" id="PTHR10015:SF206">
    <property type="entry name" value="HSF-TYPE DNA-BINDING DOMAIN-CONTAINING PROTEIN"/>
    <property type="match status" value="1"/>
</dbReference>
<evidence type="ECO:0000256" key="5">
    <source>
        <dbReference type="SAM" id="MobiDB-lite"/>
    </source>
</evidence>
<comment type="caution">
    <text evidence="7">The sequence shown here is derived from an EMBL/GenBank/DDBJ whole genome shotgun (WGS) entry which is preliminary data.</text>
</comment>
<gene>
    <name evidence="7" type="ORF">CTEN210_16529</name>
</gene>
<organism evidence="7 8">
    <name type="scientific">Chaetoceros tenuissimus</name>
    <dbReference type="NCBI Taxonomy" id="426638"/>
    <lineage>
        <taxon>Eukaryota</taxon>
        <taxon>Sar</taxon>
        <taxon>Stramenopiles</taxon>
        <taxon>Ochrophyta</taxon>
        <taxon>Bacillariophyta</taxon>
        <taxon>Coscinodiscophyceae</taxon>
        <taxon>Chaetocerotophycidae</taxon>
        <taxon>Chaetocerotales</taxon>
        <taxon>Chaetocerotaceae</taxon>
        <taxon>Chaetoceros</taxon>
    </lineage>
</organism>
<evidence type="ECO:0000256" key="2">
    <source>
        <dbReference type="ARBA" id="ARBA00023125"/>
    </source>
</evidence>
<keyword evidence="2" id="KW-0238">DNA-binding</keyword>
<protein>
    <recommendedName>
        <fullName evidence="6">HSF-type DNA-binding domain-containing protein</fullName>
    </recommendedName>
</protein>
<evidence type="ECO:0000256" key="3">
    <source>
        <dbReference type="ARBA" id="ARBA00023242"/>
    </source>
</evidence>
<dbReference type="InterPro" id="IPR000232">
    <property type="entry name" value="HSF_DNA-bd"/>
</dbReference>
<evidence type="ECO:0000313" key="7">
    <source>
        <dbReference type="EMBL" id="GFH60053.1"/>
    </source>
</evidence>
<proteinExistence type="inferred from homology"/>
<dbReference type="Gene3D" id="1.10.10.10">
    <property type="entry name" value="Winged helix-like DNA-binding domain superfamily/Winged helix DNA-binding domain"/>
    <property type="match status" value="1"/>
</dbReference>
<keyword evidence="3" id="KW-0539">Nucleus</keyword>
<dbReference type="GO" id="GO:0043565">
    <property type="term" value="F:sequence-specific DNA binding"/>
    <property type="evidence" value="ECO:0007669"/>
    <property type="project" value="InterPro"/>
</dbReference>
<dbReference type="PANTHER" id="PTHR10015">
    <property type="entry name" value="HEAT SHOCK TRANSCRIPTION FACTOR"/>
    <property type="match status" value="1"/>
</dbReference>
<evidence type="ECO:0000313" key="8">
    <source>
        <dbReference type="Proteomes" id="UP001054902"/>
    </source>
</evidence>
<feature type="compositionally biased region" description="Low complexity" evidence="5">
    <location>
        <begin position="43"/>
        <end position="56"/>
    </location>
</feature>
<dbReference type="Pfam" id="PF00447">
    <property type="entry name" value="HSF_DNA-bind"/>
    <property type="match status" value="1"/>
</dbReference>